<evidence type="ECO:0000256" key="4">
    <source>
        <dbReference type="ARBA" id="ARBA00022692"/>
    </source>
</evidence>
<dbReference type="CDD" id="cd06261">
    <property type="entry name" value="TM_PBP2"/>
    <property type="match status" value="1"/>
</dbReference>
<dbReference type="GO" id="GO:0055085">
    <property type="term" value="P:transmembrane transport"/>
    <property type="evidence" value="ECO:0007669"/>
    <property type="project" value="InterPro"/>
</dbReference>
<feature type="transmembrane region" description="Helical" evidence="7">
    <location>
        <begin position="279"/>
        <end position="299"/>
    </location>
</feature>
<comment type="similarity">
    <text evidence="7">Belongs to the binding-protein-dependent transport system permease family.</text>
</comment>
<dbReference type="PROSITE" id="PS50928">
    <property type="entry name" value="ABC_TM1"/>
    <property type="match status" value="1"/>
</dbReference>
<dbReference type="GO" id="GO:0005886">
    <property type="term" value="C:plasma membrane"/>
    <property type="evidence" value="ECO:0007669"/>
    <property type="project" value="UniProtKB-SubCell"/>
</dbReference>
<evidence type="ECO:0000256" key="7">
    <source>
        <dbReference type="RuleBase" id="RU363032"/>
    </source>
</evidence>
<evidence type="ECO:0000256" key="1">
    <source>
        <dbReference type="ARBA" id="ARBA00004651"/>
    </source>
</evidence>
<dbReference type="AlphaFoldDB" id="A0A1G4TTM7"/>
<dbReference type="RefSeq" id="WP_092588023.1">
    <property type="nucleotide sequence ID" value="NZ_FMTM01000013.1"/>
</dbReference>
<dbReference type="SUPFAM" id="SSF160964">
    <property type="entry name" value="MalF N-terminal region-like"/>
    <property type="match status" value="1"/>
</dbReference>
<feature type="transmembrane region" description="Helical" evidence="7">
    <location>
        <begin position="167"/>
        <end position="187"/>
    </location>
</feature>
<dbReference type="InterPro" id="IPR035906">
    <property type="entry name" value="MetI-like_sf"/>
</dbReference>
<keyword evidence="5 7" id="KW-1133">Transmembrane helix</keyword>
<organism evidence="9 10">
    <name type="scientific">Rhizobium mongolense subsp. loessense</name>
    <dbReference type="NCBI Taxonomy" id="158890"/>
    <lineage>
        <taxon>Bacteria</taxon>
        <taxon>Pseudomonadati</taxon>
        <taxon>Pseudomonadota</taxon>
        <taxon>Alphaproteobacteria</taxon>
        <taxon>Hyphomicrobiales</taxon>
        <taxon>Rhizobiaceae</taxon>
        <taxon>Rhizobium/Agrobacterium group</taxon>
        <taxon>Rhizobium</taxon>
    </lineage>
</organism>
<keyword evidence="4 7" id="KW-0812">Transmembrane</keyword>
<dbReference type="InterPro" id="IPR051393">
    <property type="entry name" value="ABC_transporter_permease"/>
</dbReference>
<sequence>MEEDVSESVLAEVPVQRALPRRFLTPDTQTAMLFLLPSFLGFMAFMALPILASLALSFTNWQLISTPSFAGLQNYVRLFTVDPAFYTVLRNTLFFAVEYLTLNIIVSLSLAVWISSLKFGKAIFRVIFFLPTFTPTIAASVVWLLIFTPDGLADSLVRTVGLGLPNFLLSTTWAMQAIVLVTLWANVGYNVVMFNAALDLVPKHYLEAATIDGANAWQRFWRVRLPLISPTIFFATVMTAITSLQVFDEIYAMTRGGPGSATATLGFAIYQKGFANFQMGYASALAWVMFIMIMALTILQFRMQRKWVHYDD</sequence>
<comment type="subcellular location">
    <subcellularLocation>
        <location evidence="1 7">Cell membrane</location>
        <topology evidence="1 7">Multi-pass membrane protein</topology>
    </subcellularLocation>
</comment>
<accession>A0A1G4TTM7</accession>
<reference evidence="9 10" key="1">
    <citation type="submission" date="2016-10" db="EMBL/GenBank/DDBJ databases">
        <authorList>
            <person name="de Groot N.N."/>
        </authorList>
    </citation>
    <scope>NUCLEOTIDE SEQUENCE [LARGE SCALE GENOMIC DNA]</scope>
    <source>
        <strain evidence="9 10">CGMCC 1.3401</strain>
    </source>
</reference>
<protein>
    <submittedName>
        <fullName evidence="9">Multiple sugar transport system permease protein</fullName>
    </submittedName>
</protein>
<dbReference type="Proteomes" id="UP000199542">
    <property type="component" value="Unassembled WGS sequence"/>
</dbReference>
<dbReference type="PANTHER" id="PTHR30193:SF37">
    <property type="entry name" value="INNER MEMBRANE ABC TRANSPORTER PERMEASE PROTEIN YCJO"/>
    <property type="match status" value="1"/>
</dbReference>
<evidence type="ECO:0000259" key="8">
    <source>
        <dbReference type="PROSITE" id="PS50928"/>
    </source>
</evidence>
<evidence type="ECO:0000256" key="3">
    <source>
        <dbReference type="ARBA" id="ARBA00022475"/>
    </source>
</evidence>
<feature type="transmembrane region" description="Helical" evidence="7">
    <location>
        <begin position="126"/>
        <end position="147"/>
    </location>
</feature>
<feature type="transmembrane region" description="Helical" evidence="7">
    <location>
        <begin position="93"/>
        <end position="114"/>
    </location>
</feature>
<evidence type="ECO:0000256" key="5">
    <source>
        <dbReference type="ARBA" id="ARBA00022989"/>
    </source>
</evidence>
<dbReference type="PANTHER" id="PTHR30193">
    <property type="entry name" value="ABC TRANSPORTER PERMEASE PROTEIN"/>
    <property type="match status" value="1"/>
</dbReference>
<feature type="transmembrane region" description="Helical" evidence="7">
    <location>
        <begin position="227"/>
        <end position="247"/>
    </location>
</feature>
<keyword evidence="9" id="KW-0762">Sugar transport</keyword>
<keyword evidence="3" id="KW-1003">Cell membrane</keyword>
<gene>
    <name evidence="9" type="ORF">SAMN02927900_05601</name>
</gene>
<dbReference type="SUPFAM" id="SSF161098">
    <property type="entry name" value="MetI-like"/>
    <property type="match status" value="1"/>
</dbReference>
<dbReference type="InterPro" id="IPR000515">
    <property type="entry name" value="MetI-like"/>
</dbReference>
<evidence type="ECO:0000256" key="6">
    <source>
        <dbReference type="ARBA" id="ARBA00023136"/>
    </source>
</evidence>
<keyword evidence="2 7" id="KW-0813">Transport</keyword>
<dbReference type="Pfam" id="PF00528">
    <property type="entry name" value="BPD_transp_1"/>
    <property type="match status" value="1"/>
</dbReference>
<evidence type="ECO:0000256" key="2">
    <source>
        <dbReference type="ARBA" id="ARBA00022448"/>
    </source>
</evidence>
<dbReference type="Gene3D" id="1.10.3720.10">
    <property type="entry name" value="MetI-like"/>
    <property type="match status" value="1"/>
</dbReference>
<feature type="transmembrane region" description="Helical" evidence="7">
    <location>
        <begin position="31"/>
        <end position="58"/>
    </location>
</feature>
<name>A0A1G4TTM7_9HYPH</name>
<dbReference type="EMBL" id="FMTM01000013">
    <property type="protein sequence ID" value="SCW84776.1"/>
    <property type="molecule type" value="Genomic_DNA"/>
</dbReference>
<feature type="domain" description="ABC transmembrane type-1" evidence="8">
    <location>
        <begin position="89"/>
        <end position="300"/>
    </location>
</feature>
<evidence type="ECO:0000313" key="10">
    <source>
        <dbReference type="Proteomes" id="UP000199542"/>
    </source>
</evidence>
<keyword evidence="6 7" id="KW-0472">Membrane</keyword>
<proteinExistence type="inferred from homology"/>
<evidence type="ECO:0000313" key="9">
    <source>
        <dbReference type="EMBL" id="SCW84776.1"/>
    </source>
</evidence>